<sequence length="486" mass="52273">MRLAVIGGGAAAVSLLDSMLRHAGRDAAFDITVHEGARQLATGRAYRPDLDCALVNREAGFMSVRCAERDHFLRWLHRQPRYAATPLANLPPDAYVPRRVYGEYLVDHWAACLREARRRGWTVTVVPEFATVAKASAAEVMIRGAASLTHADRVVLCPGSGPPADPYGLAGAPGFHPDPYPLSAVLPEIAEDAHVMVLGTGLSGVDVALGLLHRGHRGRITMTSRHGLLPGVRARHRPFTLTHLTPEAISRQLERSGSLGLRDTFALLRDELAAAGTDLAAETAPRPAHDRLRSELARLDGNPYQTIATTALRDVRESVWTAWGDREKRVFLRRFHPLAKPLYNPMPPPTGRRLLAAMESGQLTVRHGTAGVRARAGGGFEVVHEGRAGRADVVVDATRTGLATTGPRAAPLLRSLAEAGLVVRNPHGGLLIDPATNALRPAAGQSPGRLYALGDLTSGDLFYAGSMYMINVRAELIARELVATAL</sequence>
<feature type="domain" description="FAD-dependent urate hydroxylase HpyO/Asp monooxygenase CreE-like FAD/NAD(P)-binding" evidence="1">
    <location>
        <begin position="4"/>
        <end position="160"/>
    </location>
</feature>
<dbReference type="PANTHER" id="PTHR40254:SF1">
    <property type="entry name" value="BLR0577 PROTEIN"/>
    <property type="match status" value="1"/>
</dbReference>
<evidence type="ECO:0000313" key="2">
    <source>
        <dbReference type="EMBL" id="MEU3710013.1"/>
    </source>
</evidence>
<dbReference type="Pfam" id="PF13454">
    <property type="entry name" value="NAD_binding_9"/>
    <property type="match status" value="1"/>
</dbReference>
<dbReference type="InterPro" id="IPR052189">
    <property type="entry name" value="L-asp_N-monooxygenase_NS-form"/>
</dbReference>
<proteinExistence type="predicted"/>
<dbReference type="EMBL" id="JBEZVI010000004">
    <property type="protein sequence ID" value="MEU3710013.1"/>
    <property type="molecule type" value="Genomic_DNA"/>
</dbReference>
<dbReference type="RefSeq" id="WP_030278598.1">
    <property type="nucleotide sequence ID" value="NZ_JBEZVI010000004.1"/>
</dbReference>
<gene>
    <name evidence="2" type="ORF">AB0E61_07910</name>
</gene>
<keyword evidence="3" id="KW-1185">Reference proteome</keyword>
<dbReference type="Gene3D" id="3.50.50.60">
    <property type="entry name" value="FAD/NAD(P)-binding domain"/>
    <property type="match status" value="1"/>
</dbReference>
<evidence type="ECO:0000259" key="1">
    <source>
        <dbReference type="Pfam" id="PF13454"/>
    </source>
</evidence>
<accession>A0ABV2YW93</accession>
<organism evidence="2 3">
    <name type="scientific">Streptomyces catenulae</name>
    <dbReference type="NCBI Taxonomy" id="66875"/>
    <lineage>
        <taxon>Bacteria</taxon>
        <taxon>Bacillati</taxon>
        <taxon>Actinomycetota</taxon>
        <taxon>Actinomycetes</taxon>
        <taxon>Kitasatosporales</taxon>
        <taxon>Streptomycetaceae</taxon>
        <taxon>Streptomyces</taxon>
    </lineage>
</organism>
<dbReference type="Proteomes" id="UP001550853">
    <property type="component" value="Unassembled WGS sequence"/>
</dbReference>
<dbReference type="PANTHER" id="PTHR40254">
    <property type="entry name" value="BLR0577 PROTEIN"/>
    <property type="match status" value="1"/>
</dbReference>
<reference evidence="2 3" key="1">
    <citation type="submission" date="2024-06" db="EMBL/GenBank/DDBJ databases">
        <title>The Natural Products Discovery Center: Release of the First 8490 Sequenced Strains for Exploring Actinobacteria Biosynthetic Diversity.</title>
        <authorList>
            <person name="Kalkreuter E."/>
            <person name="Kautsar S.A."/>
            <person name="Yang D."/>
            <person name="Bader C.D."/>
            <person name="Teijaro C.N."/>
            <person name="Fluegel L."/>
            <person name="Davis C.M."/>
            <person name="Simpson J.R."/>
            <person name="Lauterbach L."/>
            <person name="Steele A.D."/>
            <person name="Gui C."/>
            <person name="Meng S."/>
            <person name="Li G."/>
            <person name="Viehrig K."/>
            <person name="Ye F."/>
            <person name="Su P."/>
            <person name="Kiefer A.F."/>
            <person name="Nichols A."/>
            <person name="Cepeda A.J."/>
            <person name="Yan W."/>
            <person name="Fan B."/>
            <person name="Jiang Y."/>
            <person name="Adhikari A."/>
            <person name="Zheng C.-J."/>
            <person name="Schuster L."/>
            <person name="Cowan T.M."/>
            <person name="Smanski M.J."/>
            <person name="Chevrette M.G."/>
            <person name="De Carvalho L.P.S."/>
            <person name="Shen B."/>
        </authorList>
    </citation>
    <scope>NUCLEOTIDE SEQUENCE [LARGE SCALE GENOMIC DNA]</scope>
    <source>
        <strain evidence="2 3">NPDC033039</strain>
    </source>
</reference>
<dbReference type="InterPro" id="IPR038732">
    <property type="entry name" value="HpyO/CreE_NAD-binding"/>
</dbReference>
<comment type="caution">
    <text evidence="2">The sequence shown here is derived from an EMBL/GenBank/DDBJ whole genome shotgun (WGS) entry which is preliminary data.</text>
</comment>
<dbReference type="InterPro" id="IPR036188">
    <property type="entry name" value="FAD/NAD-bd_sf"/>
</dbReference>
<protein>
    <submittedName>
        <fullName evidence="2">FAD/NAD(P)-binding protein</fullName>
    </submittedName>
</protein>
<dbReference type="SUPFAM" id="SSF51905">
    <property type="entry name" value="FAD/NAD(P)-binding domain"/>
    <property type="match status" value="2"/>
</dbReference>
<evidence type="ECO:0000313" key="3">
    <source>
        <dbReference type="Proteomes" id="UP001550853"/>
    </source>
</evidence>
<name>A0ABV2YW93_9ACTN</name>